<dbReference type="Gene3D" id="3.50.50.60">
    <property type="entry name" value="FAD/NAD(P)-binding domain"/>
    <property type="match status" value="2"/>
</dbReference>
<dbReference type="InterPro" id="IPR002937">
    <property type="entry name" value="Amino_oxidase"/>
</dbReference>
<organism evidence="2 3">
    <name type="scientific">Dunaliella salina</name>
    <name type="common">Green alga</name>
    <name type="synonym">Protococcus salinus</name>
    <dbReference type="NCBI Taxonomy" id="3046"/>
    <lineage>
        <taxon>Eukaryota</taxon>
        <taxon>Viridiplantae</taxon>
        <taxon>Chlorophyta</taxon>
        <taxon>core chlorophytes</taxon>
        <taxon>Chlorophyceae</taxon>
        <taxon>CS clade</taxon>
        <taxon>Chlamydomonadales</taxon>
        <taxon>Dunaliellaceae</taxon>
        <taxon>Dunaliella</taxon>
    </lineage>
</organism>
<evidence type="ECO:0000259" key="1">
    <source>
        <dbReference type="Pfam" id="PF01593"/>
    </source>
</evidence>
<dbReference type="InterPro" id="IPR036188">
    <property type="entry name" value="FAD/NAD-bd_sf"/>
</dbReference>
<evidence type="ECO:0000313" key="2">
    <source>
        <dbReference type="EMBL" id="KAF5837922.1"/>
    </source>
</evidence>
<protein>
    <submittedName>
        <fullName evidence="2">Phytoene dehydrogenase</fullName>
    </submittedName>
</protein>
<dbReference type="SUPFAM" id="SSF51905">
    <property type="entry name" value="FAD/NAD(P)-binding domain"/>
    <property type="match status" value="1"/>
</dbReference>
<sequence length="541" mass="59143">MIVGRLLPDVSPCSHWSRRQTIVAEASHASTKPKQGAGQKQRAIVIGGGIGGITLAAKLAKMGDGLQVTLLEQNEQVGGRCQSMYTETRKGIFRFDTGPSLLLFPGIYQETFASLGVQLEERVPIHRVSPAVYRVWFEPQGAPNPSAVQQADEHMASPVPAFAHPRNGGYLDLLYDIVEMRAQLDAVEEGAGRAYLAWLSKARTALEVGLREFIQRDFDSIFDFLDLRRLLPLLTQVDIAELLGQHHQRLASRFNDPRLQALFSFQDLYVGLSPYTAPGVFSLLAATEITDGVFYPMGGFQQVKQALADVAEELGVEIRTSERIVRVNTVSSQQGLKSSHRATGVLLENGEELSADVVISNRGEESWKRARRADELLPRPNFYVHCPTRTDPTAAPEGCESIMVLLPVANLQEVHAADGGKQAEGLDGDSEADLVAAGREAIARTFREEGVCEDLWGHVLHQTVIGPREWKRRYSIEHGAVFGLSHGLSQLAIFRPGAKTEVDGFYLVGASARPGNGVPLVMISADLTAKRVLHDLGSSQN</sequence>
<dbReference type="PANTHER" id="PTHR43734:SF1">
    <property type="entry name" value="PHYTOENE DESATURASE"/>
    <property type="match status" value="1"/>
</dbReference>
<name>A0ABQ7GTL5_DUNSA</name>
<keyword evidence="3" id="KW-1185">Reference proteome</keyword>
<comment type="caution">
    <text evidence="2">The sequence shown here is derived from an EMBL/GenBank/DDBJ whole genome shotgun (WGS) entry which is preliminary data.</text>
</comment>
<gene>
    <name evidence="2" type="ORF">DUNSADRAFT_3699</name>
</gene>
<proteinExistence type="predicted"/>
<reference evidence="2" key="1">
    <citation type="submission" date="2017-08" db="EMBL/GenBank/DDBJ databases">
        <authorList>
            <person name="Polle J.E."/>
            <person name="Barry K."/>
            <person name="Cushman J."/>
            <person name="Schmutz J."/>
            <person name="Tran D."/>
            <person name="Hathwaick L.T."/>
            <person name="Yim W.C."/>
            <person name="Jenkins J."/>
            <person name="Mckie-Krisberg Z.M."/>
            <person name="Prochnik S."/>
            <person name="Lindquist E."/>
            <person name="Dockter R.B."/>
            <person name="Adam C."/>
            <person name="Molina H."/>
            <person name="Bunkerborg J."/>
            <person name="Jin E."/>
            <person name="Buchheim M."/>
            <person name="Magnuson J."/>
        </authorList>
    </citation>
    <scope>NUCLEOTIDE SEQUENCE</scope>
    <source>
        <strain evidence="2">CCAP 19/18</strain>
    </source>
</reference>
<dbReference type="PANTHER" id="PTHR43734">
    <property type="entry name" value="PHYTOENE DESATURASE"/>
    <property type="match status" value="1"/>
</dbReference>
<feature type="domain" description="Amine oxidase" evidence="1">
    <location>
        <begin position="50"/>
        <end position="360"/>
    </location>
</feature>
<dbReference type="EMBL" id="MU069598">
    <property type="protein sequence ID" value="KAF5837922.1"/>
    <property type="molecule type" value="Genomic_DNA"/>
</dbReference>
<dbReference type="Pfam" id="PF01593">
    <property type="entry name" value="Amino_oxidase"/>
    <property type="match status" value="1"/>
</dbReference>
<dbReference type="Proteomes" id="UP000815325">
    <property type="component" value="Unassembled WGS sequence"/>
</dbReference>
<accession>A0ABQ7GTL5</accession>
<evidence type="ECO:0000313" key="3">
    <source>
        <dbReference type="Proteomes" id="UP000815325"/>
    </source>
</evidence>